<feature type="chain" id="PRO_5040987676" evidence="2">
    <location>
        <begin position="24"/>
        <end position="324"/>
    </location>
</feature>
<feature type="signal peptide" evidence="2">
    <location>
        <begin position="1"/>
        <end position="23"/>
    </location>
</feature>
<dbReference type="Gene3D" id="3.40.190.150">
    <property type="entry name" value="Bordetella uptake gene, domain 1"/>
    <property type="match status" value="1"/>
</dbReference>
<dbReference type="InterPro" id="IPR042100">
    <property type="entry name" value="Bug_dom1"/>
</dbReference>
<evidence type="ECO:0000256" key="1">
    <source>
        <dbReference type="ARBA" id="ARBA00006987"/>
    </source>
</evidence>
<dbReference type="PIRSF" id="PIRSF017082">
    <property type="entry name" value="YflP"/>
    <property type="match status" value="1"/>
</dbReference>
<organism evidence="3 4">
    <name type="scientific">Acidovorax cavernicola</name>
    <dbReference type="NCBI Taxonomy" id="1675792"/>
    <lineage>
        <taxon>Bacteria</taxon>
        <taxon>Pseudomonadati</taxon>
        <taxon>Pseudomonadota</taxon>
        <taxon>Betaproteobacteria</taxon>
        <taxon>Burkholderiales</taxon>
        <taxon>Comamonadaceae</taxon>
        <taxon>Acidovorax</taxon>
    </lineage>
</organism>
<dbReference type="SUPFAM" id="SSF53850">
    <property type="entry name" value="Periplasmic binding protein-like II"/>
    <property type="match status" value="1"/>
</dbReference>
<dbReference type="Pfam" id="PF03401">
    <property type="entry name" value="TctC"/>
    <property type="match status" value="1"/>
</dbReference>
<reference evidence="3 4" key="1">
    <citation type="submission" date="2018-09" db="EMBL/GenBank/DDBJ databases">
        <title>Acidovorax cavernicola nov. sp. isolated from Gruta de las Maravillas (Aracena, Spain).</title>
        <authorList>
            <person name="Jurado V."/>
            <person name="Gutierrez-Patricio S."/>
            <person name="Gonzalez-Pimentel J.L."/>
            <person name="Miller A.Z."/>
            <person name="Laiz L."/>
            <person name="Saiz-Jimenez C."/>
        </authorList>
    </citation>
    <scope>NUCLEOTIDE SEQUENCE [LARGE SCALE GENOMIC DNA]</scope>
    <source>
        <strain evidence="3 4">1011MAR4D40.2</strain>
    </source>
</reference>
<dbReference type="Gene3D" id="3.40.190.10">
    <property type="entry name" value="Periplasmic binding protein-like II"/>
    <property type="match status" value="1"/>
</dbReference>
<name>A0A9X8GVX0_9BURK</name>
<evidence type="ECO:0000313" key="3">
    <source>
        <dbReference type="EMBL" id="RIX81627.1"/>
    </source>
</evidence>
<dbReference type="AlphaFoldDB" id="A0A9X8GVX0"/>
<gene>
    <name evidence="3" type="ORF">D3H34_10030</name>
</gene>
<dbReference type="RefSeq" id="WP_119553309.1">
    <property type="nucleotide sequence ID" value="NZ_QXMN01000009.1"/>
</dbReference>
<comment type="similarity">
    <text evidence="1">Belongs to the UPF0065 (bug) family.</text>
</comment>
<protein>
    <submittedName>
        <fullName evidence="3">Tripartite tricarboxylate transporter substrate binding protein</fullName>
    </submittedName>
</protein>
<keyword evidence="4" id="KW-1185">Reference proteome</keyword>
<evidence type="ECO:0000256" key="2">
    <source>
        <dbReference type="SAM" id="SignalP"/>
    </source>
</evidence>
<proteinExistence type="inferred from homology"/>
<dbReference type="Proteomes" id="UP000265619">
    <property type="component" value="Unassembled WGS sequence"/>
</dbReference>
<dbReference type="OrthoDB" id="8627412at2"/>
<dbReference type="PANTHER" id="PTHR42928:SF5">
    <property type="entry name" value="BLR1237 PROTEIN"/>
    <property type="match status" value="1"/>
</dbReference>
<keyword evidence="2" id="KW-0732">Signal</keyword>
<comment type="caution">
    <text evidence="3">The sequence shown here is derived from an EMBL/GenBank/DDBJ whole genome shotgun (WGS) entry which is preliminary data.</text>
</comment>
<sequence length="324" mass="33961">MNKKTATTLVAAALLAVGGTAFAQGFPTAKPIRLIVGYPPGGGIDFAARTVQVPLQEALKQQLVVDYKPGASGMIAATELTRQPADGYTLLLANTGPFAIAPYLQSKPPYDPIKQFTYIGQISQGSYIAVTRPDHPAKNLKEFVAWAKGQPGKVNFASGGNGTSTHLNGELMNQVTGLDMTHVPYKGSAPAVQDLLGGQTQILIDAGSVLLPQVKGGKLKALAVTGPVRDPQLPDVATVKEMGFAGMEAVGFQGLVGPANMPKDVVDRLSGELAKALATPEIKAKFATAGAEVHPLGPAAFAAFVKADNEKWSKLIRERKLQLD</sequence>
<dbReference type="CDD" id="cd07012">
    <property type="entry name" value="PBP2_Bug_TTT"/>
    <property type="match status" value="1"/>
</dbReference>
<dbReference type="PANTHER" id="PTHR42928">
    <property type="entry name" value="TRICARBOXYLATE-BINDING PROTEIN"/>
    <property type="match status" value="1"/>
</dbReference>
<dbReference type="EMBL" id="QXMN01000009">
    <property type="protein sequence ID" value="RIX81627.1"/>
    <property type="molecule type" value="Genomic_DNA"/>
</dbReference>
<evidence type="ECO:0000313" key="4">
    <source>
        <dbReference type="Proteomes" id="UP000265619"/>
    </source>
</evidence>
<accession>A0A9X8GVX0</accession>
<dbReference type="InterPro" id="IPR005064">
    <property type="entry name" value="BUG"/>
</dbReference>